<evidence type="ECO:0000256" key="8">
    <source>
        <dbReference type="PROSITE-ProRule" id="PRU00146"/>
    </source>
</evidence>
<dbReference type="SMART" id="SM00249">
    <property type="entry name" value="PHD"/>
    <property type="match status" value="1"/>
</dbReference>
<evidence type="ECO:0000256" key="9">
    <source>
        <dbReference type="SAM" id="MobiDB-lite"/>
    </source>
</evidence>
<evidence type="ECO:0000313" key="13">
    <source>
        <dbReference type="RefSeq" id="XP_055871399.1"/>
    </source>
</evidence>
<feature type="region of interest" description="Disordered" evidence="9">
    <location>
        <begin position="1036"/>
        <end position="1089"/>
    </location>
</feature>
<feature type="region of interest" description="Disordered" evidence="9">
    <location>
        <begin position="1305"/>
        <end position="1350"/>
    </location>
</feature>
<feature type="compositionally biased region" description="Pro residues" evidence="9">
    <location>
        <begin position="2455"/>
        <end position="2477"/>
    </location>
</feature>
<feature type="compositionally biased region" description="Low complexity" evidence="9">
    <location>
        <begin position="1467"/>
        <end position="1479"/>
    </location>
</feature>
<feature type="region of interest" description="Disordered" evidence="9">
    <location>
        <begin position="196"/>
        <end position="304"/>
    </location>
</feature>
<dbReference type="Gene3D" id="1.10.472.30">
    <property type="entry name" value="Transcription elongation factor S-II, central domain"/>
    <property type="match status" value="1"/>
</dbReference>
<dbReference type="Gene3D" id="3.40.5.120">
    <property type="match status" value="1"/>
</dbReference>
<keyword evidence="6" id="KW-0804">Transcription</keyword>
<dbReference type="InterPro" id="IPR019787">
    <property type="entry name" value="Znf_PHD-finger"/>
</dbReference>
<feature type="region of interest" description="Disordered" evidence="9">
    <location>
        <begin position="2010"/>
        <end position="2029"/>
    </location>
</feature>
<feature type="compositionally biased region" description="Basic and acidic residues" evidence="9">
    <location>
        <begin position="54"/>
        <end position="68"/>
    </location>
</feature>
<feature type="compositionally biased region" description="Acidic residues" evidence="9">
    <location>
        <begin position="1767"/>
        <end position="1779"/>
    </location>
</feature>
<dbReference type="Pfam" id="PF07744">
    <property type="entry name" value="SPOC"/>
    <property type="match status" value="1"/>
</dbReference>
<feature type="region of interest" description="Disordered" evidence="9">
    <location>
        <begin position="411"/>
        <end position="663"/>
    </location>
</feature>
<dbReference type="RefSeq" id="XP_055871399.1">
    <property type="nucleotide sequence ID" value="XM_056015424.1"/>
</dbReference>
<feature type="region of interest" description="Disordered" evidence="9">
    <location>
        <begin position="316"/>
        <end position="352"/>
    </location>
</feature>
<keyword evidence="12" id="KW-1185">Reference proteome</keyword>
<dbReference type="InterPro" id="IPR037259">
    <property type="entry name" value="BRK_sf"/>
</dbReference>
<evidence type="ECO:0000256" key="7">
    <source>
        <dbReference type="ARBA" id="ARBA00023242"/>
    </source>
</evidence>
<dbReference type="SMART" id="SM00592">
    <property type="entry name" value="BRK"/>
    <property type="match status" value="1"/>
</dbReference>
<dbReference type="InterPro" id="IPR036575">
    <property type="entry name" value="TFIIS_cen_dom_sf"/>
</dbReference>
<feature type="compositionally biased region" description="Basic and acidic residues" evidence="9">
    <location>
        <begin position="1334"/>
        <end position="1343"/>
    </location>
</feature>
<proteinExistence type="predicted"/>
<dbReference type="SUPFAM" id="SSF46942">
    <property type="entry name" value="Elongation factor TFIIS domain 2"/>
    <property type="match status" value="1"/>
</dbReference>
<feature type="compositionally biased region" description="Acidic residues" evidence="9">
    <location>
        <begin position="143"/>
        <end position="156"/>
    </location>
</feature>
<feature type="region of interest" description="Disordered" evidence="9">
    <location>
        <begin position="1647"/>
        <end position="1724"/>
    </location>
</feature>
<keyword evidence="4" id="KW-0862">Zinc</keyword>
<feature type="region of interest" description="Disordered" evidence="9">
    <location>
        <begin position="1102"/>
        <end position="1189"/>
    </location>
</feature>
<dbReference type="InterPro" id="IPR013083">
    <property type="entry name" value="Znf_RING/FYVE/PHD"/>
</dbReference>
<dbReference type="InterPro" id="IPR003618">
    <property type="entry name" value="TFIIS_cen_dom"/>
</dbReference>
<feature type="region of interest" description="Disordered" evidence="9">
    <location>
        <begin position="1"/>
        <end position="178"/>
    </location>
</feature>
<evidence type="ECO:0000256" key="3">
    <source>
        <dbReference type="ARBA" id="ARBA00022771"/>
    </source>
</evidence>
<name>A0A9W2Z8T6_BIOGL</name>
<evidence type="ECO:0000256" key="4">
    <source>
        <dbReference type="ARBA" id="ARBA00022833"/>
    </source>
</evidence>
<feature type="compositionally biased region" description="Low complexity" evidence="9">
    <location>
        <begin position="2176"/>
        <end position="2190"/>
    </location>
</feature>
<feature type="compositionally biased region" description="Polar residues" evidence="9">
    <location>
        <begin position="806"/>
        <end position="831"/>
    </location>
</feature>
<feature type="domain" description="TFIIS central" evidence="11">
    <location>
        <begin position="1184"/>
        <end position="1304"/>
    </location>
</feature>
<dbReference type="InterPro" id="IPR006576">
    <property type="entry name" value="BRK_domain"/>
</dbReference>
<feature type="region of interest" description="Disordered" evidence="9">
    <location>
        <begin position="1739"/>
        <end position="1830"/>
    </location>
</feature>
<dbReference type="InterPro" id="IPR012921">
    <property type="entry name" value="SPOC_C"/>
</dbReference>
<feature type="compositionally biased region" description="Basic and acidic residues" evidence="9">
    <location>
        <begin position="832"/>
        <end position="852"/>
    </location>
</feature>
<evidence type="ECO:0000259" key="10">
    <source>
        <dbReference type="PROSITE" id="PS50016"/>
    </source>
</evidence>
<evidence type="ECO:0000313" key="12">
    <source>
        <dbReference type="Proteomes" id="UP001165740"/>
    </source>
</evidence>
<dbReference type="Proteomes" id="UP001165740">
    <property type="component" value="Chromosome 17"/>
</dbReference>
<accession>A0A9W2Z8T6</accession>
<feature type="compositionally biased region" description="Basic residues" evidence="9">
    <location>
        <begin position="123"/>
        <end position="137"/>
    </location>
</feature>
<feature type="region of interest" description="Disordered" evidence="9">
    <location>
        <begin position="738"/>
        <end position="759"/>
    </location>
</feature>
<feature type="region of interest" description="Disordered" evidence="9">
    <location>
        <begin position="2340"/>
        <end position="2517"/>
    </location>
</feature>
<evidence type="ECO:0000256" key="1">
    <source>
        <dbReference type="ARBA" id="ARBA00004123"/>
    </source>
</evidence>
<dbReference type="PANTHER" id="PTHR11477">
    <property type="entry name" value="TRANSCRIPTION FACTOR S-II ZINC FINGER DOMAIN-CONTAINING PROTEIN"/>
    <property type="match status" value="1"/>
</dbReference>
<feature type="region of interest" description="Disordered" evidence="9">
    <location>
        <begin position="2176"/>
        <end position="2199"/>
    </location>
</feature>
<dbReference type="PROSITE" id="PS51321">
    <property type="entry name" value="TFIIS_CENTRAL"/>
    <property type="match status" value="1"/>
</dbReference>
<feature type="compositionally biased region" description="Basic and acidic residues" evidence="9">
    <location>
        <begin position="318"/>
        <end position="330"/>
    </location>
</feature>
<keyword evidence="7" id="KW-0539">Nucleus</keyword>
<dbReference type="Pfam" id="PF07533">
    <property type="entry name" value="BRK"/>
    <property type="match status" value="1"/>
</dbReference>
<feature type="compositionally biased region" description="Low complexity" evidence="9">
    <location>
        <begin position="1051"/>
        <end position="1063"/>
    </location>
</feature>
<dbReference type="Pfam" id="PF07500">
    <property type="entry name" value="TFIIS_M"/>
    <property type="match status" value="1"/>
</dbReference>
<feature type="compositionally biased region" description="Basic and acidic residues" evidence="9">
    <location>
        <begin position="499"/>
        <end position="537"/>
    </location>
</feature>
<evidence type="ECO:0000256" key="6">
    <source>
        <dbReference type="ARBA" id="ARBA00023163"/>
    </source>
</evidence>
<feature type="compositionally biased region" description="Basic and acidic residues" evidence="9">
    <location>
        <begin position="266"/>
        <end position="281"/>
    </location>
</feature>
<dbReference type="CDD" id="cd15552">
    <property type="entry name" value="PHD_PHF3_like"/>
    <property type="match status" value="1"/>
</dbReference>
<feature type="region of interest" description="Disordered" evidence="9">
    <location>
        <begin position="2067"/>
        <end position="2095"/>
    </location>
</feature>
<organism evidence="12 13">
    <name type="scientific">Biomphalaria glabrata</name>
    <name type="common">Bloodfluke planorb</name>
    <name type="synonym">Freshwater snail</name>
    <dbReference type="NCBI Taxonomy" id="6526"/>
    <lineage>
        <taxon>Eukaryota</taxon>
        <taxon>Metazoa</taxon>
        <taxon>Spiralia</taxon>
        <taxon>Lophotrochozoa</taxon>
        <taxon>Mollusca</taxon>
        <taxon>Gastropoda</taxon>
        <taxon>Heterobranchia</taxon>
        <taxon>Euthyneura</taxon>
        <taxon>Panpulmonata</taxon>
        <taxon>Hygrophila</taxon>
        <taxon>Lymnaeoidea</taxon>
        <taxon>Planorbidae</taxon>
        <taxon>Biomphalaria</taxon>
    </lineage>
</organism>
<keyword evidence="3 8" id="KW-0863">Zinc-finger</keyword>
<feature type="compositionally biased region" description="Low complexity" evidence="9">
    <location>
        <begin position="2073"/>
        <end position="2083"/>
    </location>
</feature>
<dbReference type="SMART" id="SM00510">
    <property type="entry name" value="TFS2M"/>
    <property type="match status" value="1"/>
</dbReference>
<comment type="subcellular location">
    <subcellularLocation>
        <location evidence="1">Nucleus</location>
    </subcellularLocation>
</comment>
<feature type="region of interest" description="Disordered" evidence="9">
    <location>
        <begin position="1439"/>
        <end position="1479"/>
    </location>
</feature>
<evidence type="ECO:0000256" key="5">
    <source>
        <dbReference type="ARBA" id="ARBA00023015"/>
    </source>
</evidence>
<feature type="region of interest" description="Disordered" evidence="9">
    <location>
        <begin position="977"/>
        <end position="998"/>
    </location>
</feature>
<dbReference type="Gene3D" id="3.30.40.10">
    <property type="entry name" value="Zinc/RING finger domain, C3HC4 (zinc finger)"/>
    <property type="match status" value="1"/>
</dbReference>
<feature type="compositionally biased region" description="Polar residues" evidence="9">
    <location>
        <begin position="1443"/>
        <end position="1455"/>
    </location>
</feature>
<dbReference type="PROSITE" id="PS50016">
    <property type="entry name" value="ZF_PHD_2"/>
    <property type="match status" value="1"/>
</dbReference>
<feature type="compositionally biased region" description="Basic and acidic residues" evidence="9">
    <location>
        <begin position="875"/>
        <end position="886"/>
    </location>
</feature>
<dbReference type="InterPro" id="IPR019786">
    <property type="entry name" value="Zinc_finger_PHD-type_CS"/>
</dbReference>
<feature type="compositionally biased region" description="Basic and acidic residues" evidence="9">
    <location>
        <begin position="632"/>
        <end position="641"/>
    </location>
</feature>
<feature type="domain" description="PHD-type" evidence="10">
    <location>
        <begin position="915"/>
        <end position="969"/>
    </location>
</feature>
<feature type="compositionally biased region" description="Low complexity" evidence="9">
    <location>
        <begin position="1656"/>
        <end position="1688"/>
    </location>
</feature>
<dbReference type="SUPFAM" id="SSF57903">
    <property type="entry name" value="FYVE/PHD zinc finger"/>
    <property type="match status" value="1"/>
</dbReference>
<dbReference type="SUPFAM" id="SSF160481">
    <property type="entry name" value="BRK domain-like"/>
    <property type="match status" value="1"/>
</dbReference>
<feature type="compositionally biased region" description="Low complexity" evidence="9">
    <location>
        <begin position="1788"/>
        <end position="1811"/>
    </location>
</feature>
<evidence type="ECO:0000256" key="2">
    <source>
        <dbReference type="ARBA" id="ARBA00022723"/>
    </source>
</evidence>
<feature type="compositionally biased region" description="Basic and acidic residues" evidence="9">
    <location>
        <begin position="1110"/>
        <end position="1162"/>
    </location>
</feature>
<feature type="compositionally biased region" description="Polar residues" evidence="9">
    <location>
        <begin position="282"/>
        <end position="294"/>
    </location>
</feature>
<feature type="compositionally biased region" description="Basic and acidic residues" evidence="9">
    <location>
        <begin position="227"/>
        <end position="241"/>
    </location>
</feature>
<feature type="compositionally biased region" description="Low complexity" evidence="9">
    <location>
        <begin position="251"/>
        <end position="265"/>
    </location>
</feature>
<keyword evidence="5" id="KW-0805">Transcription regulation</keyword>
<evidence type="ECO:0000259" key="11">
    <source>
        <dbReference type="PROSITE" id="PS51321"/>
    </source>
</evidence>
<dbReference type="CDD" id="cd21541">
    <property type="entry name" value="SPOC_PHF3-like"/>
    <property type="match status" value="1"/>
</dbReference>
<dbReference type="GO" id="GO:0005634">
    <property type="term" value="C:nucleus"/>
    <property type="evidence" value="ECO:0007669"/>
    <property type="project" value="UniProtKB-SubCell"/>
</dbReference>
<feature type="compositionally biased region" description="Low complexity" evidence="9">
    <location>
        <begin position="1710"/>
        <end position="1723"/>
    </location>
</feature>
<feature type="compositionally biased region" description="Pro residues" evidence="9">
    <location>
        <begin position="2374"/>
        <end position="2403"/>
    </location>
</feature>
<feature type="region of interest" description="Disordered" evidence="9">
    <location>
        <begin position="802"/>
        <end position="910"/>
    </location>
</feature>
<feature type="compositionally biased region" description="Basic and acidic residues" evidence="9">
    <location>
        <begin position="75"/>
        <end position="86"/>
    </location>
</feature>
<dbReference type="PROSITE" id="PS01359">
    <property type="entry name" value="ZF_PHD_1"/>
    <property type="match status" value="1"/>
</dbReference>
<keyword evidence="2" id="KW-0479">Metal-binding</keyword>
<dbReference type="Pfam" id="PF00628">
    <property type="entry name" value="PHD"/>
    <property type="match status" value="1"/>
</dbReference>
<dbReference type="GO" id="GO:0006351">
    <property type="term" value="P:DNA-templated transcription"/>
    <property type="evidence" value="ECO:0007669"/>
    <property type="project" value="InterPro"/>
</dbReference>
<dbReference type="InterPro" id="IPR001965">
    <property type="entry name" value="Znf_PHD"/>
</dbReference>
<feature type="compositionally biased region" description="Basic and acidic residues" evidence="9">
    <location>
        <begin position="551"/>
        <end position="568"/>
    </location>
</feature>
<reference evidence="13" key="1">
    <citation type="submission" date="2025-08" db="UniProtKB">
        <authorList>
            <consortium name="RefSeq"/>
        </authorList>
    </citation>
    <scope>IDENTIFICATION</scope>
</reference>
<feature type="compositionally biased region" description="Polar residues" evidence="9">
    <location>
        <begin position="16"/>
        <end position="29"/>
    </location>
</feature>
<feature type="compositionally biased region" description="Basic and acidic residues" evidence="9">
    <location>
        <begin position="98"/>
        <end position="110"/>
    </location>
</feature>
<feature type="region of interest" description="Disordered" evidence="9">
    <location>
        <begin position="2128"/>
        <end position="2158"/>
    </location>
</feature>
<protein>
    <submittedName>
        <fullName evidence="13">Serine-rich adhesin for platelets-like isoform X2</fullName>
    </submittedName>
</protein>
<sequence length="2517" mass="274666">MEEPVSDNFTGIALSKDSSPATPETTPSRRSSRKKQSTFSSDFEYYTPIGRKNQPKEEEKKEEKKTPQVEDQSNDEVKNEKVETIKKPRGRPKATAMKKTDTSKEAKTKSDDEDEKPLIAIKGVKRKKLLPKSKSKKVKNEEVESDEDSSGDDEDSTPISQLKAQMDKNNDEGTTLPQPLVQNLVKKFLSTSPLISKMATSPLGQKRKAEDATATGATPPKKVQPVKKIEMSKSPVGDKAKVSNAQPGLIKKSTSASATKTSASKSTERDTTAEEKQKQLNEGDSSSVGQSSVNEKVDAKTENVAPVGKSKIVAVKSESSKTIKKEEAKPVVKTVPMKKGSNQSKTETAVKPSLGTQVVKKLSNLKSQLVKEGLVKDGDGKVKLIKAQPSAVVVKKPQEGAKIVMSSQKKVLVPKMEESTSKSIPTVKLSGDSSKDKLAAQPKLKPDSAGTKHPHLSITKKPQKPDLGPSVDDLLKRGVIHKKKSHQPFGNKKPFPKPINKDPKTEAGKDKQEGLKKKTATPEKKTQGEEDRRKSVDAPKVPRNRTSSDSAKGERRKSVEGKKLESATKQRKSLSVEDDDKKKLNDPDGPPPLIPANAQSRQKVKHHKPEHEAPVDMTMMDLFKPDGLIIHDQQKKEEVSNDTKPPAPEASVATPQSRSQYPHEIASSETYVKPENIHHVLMEHQYSKPSSPILSKFGEMTSCDGESLRDDDIESVSHKHSVIIDVNLPEQILEESDKPLVHENSEDENESIPVVSEPLPQVAAKRDPVFRSSILESLDYELRESGNEFIIVGQVEVDRSVPLSIPDTSSSPAASVQQTSNVLKSSVSKESSQNKKDSEKISETKKFSEDSSKSSSSKTVKKESSEKPKAKKKKLEQAGSEKGKDKDEEESEDEEEDGFEDDENDQDWEPNDPDTLYCICRKPHNNRFMICCDKCEEWYHGTCVGISRARGKEMEEKEEEYVCPVCSKNGGVSKIEKSSAPVKENKVAESPSSKSKLTNRCIGHKCSKSPRPGSVYCSNECIMNHAQDSLKAIREDQLRSSKSKERHHSSSESSKSSSSSKSSDTVEVIERQTGKIVKGPNAPTQKGLHRWLELHPSYEVLLPKRHKSTPHKEDRDKAERDKDRSERDRKSSTDKDRKGESEKGHKSRHDSKDGKRIEERRSSSASQSSSKSDEKKSDEGPNQIRLNVRTALRDSLSARAQEADDIMMSSSEIKSLALTIEEELYSMFNDTGHKYRTKYRSLIFNIKDQKNKGLFRKILSGRIKPSKLVQMSTEELASRELAKWRELESKHQLEIIQKTEIEAMKDSAGSKHVRKKTHKGEVEVEDEDLSTLETRVEEKKEPEPESLEESTQIPVIDTTDQHRAHLFDLNCKVCTGKIVPGPEEQAAAAAAAKVRIAQQQSLNEKEEAPLDKEDYLKAEEIVKEALRTMQKTEQEVALLPKMVSSSPKADSTPLSLSPKTTPRRESSSSTSSVASSASKKVIVRSPDSALQSGLESKSKFMPTGPMLWKGVVSMQDVSKFFTSAYRVSGPTDHITLPESIHIVGRISPDHMWDYLSKIRQAGSKDVTVVRFIPGSDDEKVAYVHLYSYLNSRGRCGVAGNPNKQVKDFYVVPLASHSKIPRTLLPFDGPGLEENRPHMLIGILVRQRGKHTNGGDTSDSSSTGSSKTTTTSSSSSTSVTVTTSTTRTTPAAKVSRDPRLAKLAATKEVSPKSSPSSSDSTPSSVAAKLLSEEYLPEYIPTSVKVKDDSEPYSPSKEAEPYSPGQEAAADEPYDPEDNSLMDDSGVPIVSSTTAATPSVATPATSAATQVTSLPSTSQQVSGPLATEASDKSQIISSQLDTLSPLSVKEISHLNDELVEKMARSNDPQEISSLMIKALSMASTPQDQQKLLVELTKQVEERKLKLAEVARKGAPFVGPRGEEKSEIPTYVATGVKDIDTNISSLFQTSELDTKKSSSNVFTAFSDSSDVFSVTKSLPSSLSGTANTAAGSSNTDPHITNSLNEVIASTATKPPEAALSTQSSTDKNMTEQKDSAGGIKFSFLKSLAKPMAPVTALSVEMAESKPKLTLLNEDTSSQQSFNSDSSEATESTLKAGSTASAEIPDALKALMNDVMGNTQFSSLERRSKKLLKKEADKSAREEQEKKVLADQGEGQKRPEEELDAKKILDCLKKAEKLGSTVSSSATGSNNGGSEADKPLITGPTPTIDELLETLKKGGLFSVPKPEGAIPAAALPPSDANANTLLAGNQSTDMVTSSDSASTITGLPGMLLNLPTTSVDTSLDVDLRQSVMMVQPSVVPSAAESSTGSDVNSEEATIFGDYDARITSSIQDQDERSMFQDRDDRLFRAGPPPPPPKHPLDPHAFPPLPVDPHSFAPRPHPVPPPPHGPLHPRFPLPPGEPHIPYHPTPRTALMRPSVPKGRLQPPPPGTEFEKPAGVMGITNDFPPTDVDLRGTGRQPQPPNQPPPPLPPQPPPPLPPLPGNRGAQYPGPSPGDVDFRSGPTHHQDFRGYSNRGRPFHRH</sequence>
<feature type="compositionally biased region" description="Polar residues" evidence="9">
    <location>
        <begin position="2085"/>
        <end position="2095"/>
    </location>
</feature>
<feature type="compositionally biased region" description="Basic and acidic residues" evidence="9">
    <location>
        <begin position="2129"/>
        <end position="2158"/>
    </location>
</feature>
<dbReference type="PANTHER" id="PTHR11477:SF51">
    <property type="entry name" value="PROTEIN PARTNER OF SNF, ISOFORM B"/>
    <property type="match status" value="1"/>
</dbReference>
<dbReference type="GeneID" id="106062550"/>
<dbReference type="InterPro" id="IPR011011">
    <property type="entry name" value="Znf_FYVE_PHD"/>
</dbReference>
<feature type="compositionally biased region" description="Acidic residues" evidence="9">
    <location>
        <begin position="887"/>
        <end position="910"/>
    </location>
</feature>
<dbReference type="GO" id="GO:0008270">
    <property type="term" value="F:zinc ion binding"/>
    <property type="evidence" value="ECO:0007669"/>
    <property type="project" value="UniProtKB-KW"/>
</dbReference>
<gene>
    <name evidence="13" type="primary">LOC106062550</name>
</gene>